<feature type="compositionally biased region" description="Acidic residues" evidence="1">
    <location>
        <begin position="81"/>
        <end position="92"/>
    </location>
</feature>
<sequence>MSRNNRNRRKQRDKHKSLFDIVKRIIIVFYASIFAVIALLFILLIIFDDDTEESVTDNKEFVEVSEDSGEEVVDTDRIEADSDYADSQDSYDSDLRSTSSDAAQSVTYYDTDYEDGEYLDISAYETDNLDEILGYVINVKPDMSDGSLYITYNIHWLVLDSDEDEVTWVKIGIPNKYTEDIKALSNNIEDIQYISSSGDFVRIDFDDSYEEGQVINFSFSIHAHQLYYEKGSIRRYSFTPGWFDEIDVERIEVKWDVSDIEGDINPLCRDGEIVEDDGIVFFIGSLNAGEKFNTTIDIPDKAFDADDTYSEELKEDNTFENLFFGGFFIFLVLVLVWPFLAYLIFYIKAFFWSVDAYQKGKMNTFAKESSVGDYMRRYRKEHMIEYMDIDKNVHSYYSSGGRHGGGGGCACACACACAGGGRAGCSTKDFYGTILTTEQIHKIHE</sequence>
<feature type="transmembrane region" description="Helical" evidence="2">
    <location>
        <begin position="322"/>
        <end position="345"/>
    </location>
</feature>
<dbReference type="RefSeq" id="WP_073385119.1">
    <property type="nucleotide sequence ID" value="NZ_FQXK01000004.1"/>
</dbReference>
<evidence type="ECO:0000256" key="2">
    <source>
        <dbReference type="SAM" id="Phobius"/>
    </source>
</evidence>
<evidence type="ECO:0000313" key="4">
    <source>
        <dbReference type="Proteomes" id="UP000184278"/>
    </source>
</evidence>
<keyword evidence="2" id="KW-0812">Transmembrane</keyword>
<dbReference type="EMBL" id="FQXK01000004">
    <property type="protein sequence ID" value="SHH42606.1"/>
    <property type="molecule type" value="Genomic_DNA"/>
</dbReference>
<evidence type="ECO:0000313" key="3">
    <source>
        <dbReference type="EMBL" id="SHH42606.1"/>
    </source>
</evidence>
<dbReference type="GeneID" id="89509319"/>
<proteinExistence type="predicted"/>
<feature type="region of interest" description="Disordered" evidence="1">
    <location>
        <begin position="66"/>
        <end position="98"/>
    </location>
</feature>
<dbReference type="Proteomes" id="UP000184278">
    <property type="component" value="Unassembled WGS sequence"/>
</dbReference>
<feature type="transmembrane region" description="Helical" evidence="2">
    <location>
        <begin position="21"/>
        <end position="47"/>
    </location>
</feature>
<gene>
    <name evidence="3" type="ORF">SAMN02745229_00416</name>
</gene>
<reference evidence="4" key="1">
    <citation type="submission" date="2016-11" db="EMBL/GenBank/DDBJ databases">
        <authorList>
            <person name="Varghese N."/>
            <person name="Submissions S."/>
        </authorList>
    </citation>
    <scope>NUCLEOTIDE SEQUENCE [LARGE SCALE GENOMIC DNA]</scope>
    <source>
        <strain evidence="4">DSM 3071</strain>
    </source>
</reference>
<keyword evidence="2" id="KW-0472">Membrane</keyword>
<evidence type="ECO:0000256" key="1">
    <source>
        <dbReference type="SAM" id="MobiDB-lite"/>
    </source>
</evidence>
<protein>
    <submittedName>
        <fullName evidence="3">Uncharacterized protein</fullName>
    </submittedName>
</protein>
<name>A0A1M5SVV1_BUTFI</name>
<accession>A0A1M5SVV1</accession>
<keyword evidence="2" id="KW-1133">Transmembrane helix</keyword>
<organism evidence="3 4">
    <name type="scientific">Butyrivibrio fibrisolvens DSM 3071</name>
    <dbReference type="NCBI Taxonomy" id="1121131"/>
    <lineage>
        <taxon>Bacteria</taxon>
        <taxon>Bacillati</taxon>
        <taxon>Bacillota</taxon>
        <taxon>Clostridia</taxon>
        <taxon>Lachnospirales</taxon>
        <taxon>Lachnospiraceae</taxon>
        <taxon>Butyrivibrio</taxon>
    </lineage>
</organism>
<keyword evidence="4" id="KW-1185">Reference proteome</keyword>
<dbReference type="AlphaFoldDB" id="A0A1M5SVV1"/>
<dbReference type="OrthoDB" id="2040589at2"/>
<dbReference type="STRING" id="1121131.SAMN02745229_00416"/>